<evidence type="ECO:0000256" key="2">
    <source>
        <dbReference type="ARBA" id="ARBA00008900"/>
    </source>
</evidence>
<dbReference type="PANTHER" id="PTHR12589">
    <property type="entry name" value="PYRUVOYL TETRAHYDROBIOPTERIN SYNTHASE"/>
    <property type="match status" value="1"/>
</dbReference>
<evidence type="ECO:0000256" key="1">
    <source>
        <dbReference type="ARBA" id="ARBA00005061"/>
    </source>
</evidence>
<feature type="active site" description="Proton acceptor" evidence="6">
    <location>
        <position position="23"/>
    </location>
</feature>
<dbReference type="RefSeq" id="WP_134113674.1">
    <property type="nucleotide sequence ID" value="NZ_SOBG01000008.1"/>
</dbReference>
<dbReference type="GO" id="GO:0008616">
    <property type="term" value="P:tRNA queuosine(34) biosynthetic process"/>
    <property type="evidence" value="ECO:0007669"/>
    <property type="project" value="UniProtKB-KW"/>
</dbReference>
<dbReference type="EMBL" id="SOBG01000008">
    <property type="protein sequence ID" value="TDT68091.1"/>
    <property type="molecule type" value="Genomic_DNA"/>
</dbReference>
<sequence length="140" mass="16550">MYILQTEHSFDSAHFLKGYKGKCANIHGHRWRVVVEIKSDALVENGHLRGMVVDFGDLKKVVKEFVDFHDHALIVEKNSLSKELFNMLQGENFRLIEVEFRPTAENFSKYFYDEFNKKFDVKRVIVYETPNNSAIYEEQR</sequence>
<dbReference type="Proteomes" id="UP000294678">
    <property type="component" value="Unassembled WGS sequence"/>
</dbReference>
<feature type="active site" description="Charge relay system" evidence="6">
    <location>
        <position position="71"/>
    </location>
</feature>
<feature type="active site" description="Charge relay system" evidence="6">
    <location>
        <position position="128"/>
    </location>
</feature>
<comment type="pathway">
    <text evidence="1 5">Purine metabolism; 7-cyano-7-deazaguanine biosynthesis.</text>
</comment>
<comment type="caution">
    <text evidence="8">The sequence shown here is derived from an EMBL/GenBank/DDBJ whole genome shotgun (WGS) entry which is preliminary data.</text>
</comment>
<dbReference type="PANTHER" id="PTHR12589:SF8">
    <property type="entry name" value="6-CARBOXY-5,6,7,8-TETRAHYDROPTERIN SYNTHASE"/>
    <property type="match status" value="1"/>
</dbReference>
<keyword evidence="5" id="KW-0456">Lyase</keyword>
<name>A0AA46DXM4_9FUSO</name>
<organism evidence="8 9">
    <name type="scientific">Hypnocyclicus thermotrophus</name>
    <dbReference type="NCBI Taxonomy" id="1627895"/>
    <lineage>
        <taxon>Bacteria</taxon>
        <taxon>Fusobacteriati</taxon>
        <taxon>Fusobacteriota</taxon>
        <taxon>Fusobacteriia</taxon>
        <taxon>Fusobacteriales</taxon>
        <taxon>Fusobacteriaceae</taxon>
        <taxon>Hypnocyclicus</taxon>
    </lineage>
</organism>
<accession>A0AA46DXM4</accession>
<dbReference type="EC" id="4.-.-.-" evidence="5"/>
<feature type="binding site" evidence="7">
    <location>
        <position position="27"/>
    </location>
    <ligand>
        <name>Zn(2+)</name>
        <dbReference type="ChEBI" id="CHEBI:29105"/>
    </ligand>
</feature>
<evidence type="ECO:0000256" key="6">
    <source>
        <dbReference type="PIRSR" id="PIRSR006113-1"/>
    </source>
</evidence>
<evidence type="ECO:0000256" key="5">
    <source>
        <dbReference type="PIRNR" id="PIRNR006113"/>
    </source>
</evidence>
<comment type="similarity">
    <text evidence="2 5">Belongs to the PTPS family. QueD subfamily.</text>
</comment>
<evidence type="ECO:0000313" key="8">
    <source>
        <dbReference type="EMBL" id="TDT68091.1"/>
    </source>
</evidence>
<dbReference type="NCBIfam" id="TIGR03367">
    <property type="entry name" value="queuosine_QueD"/>
    <property type="match status" value="1"/>
</dbReference>
<dbReference type="GO" id="GO:0070497">
    <property type="term" value="F:6-carboxytetrahydropterin synthase activity"/>
    <property type="evidence" value="ECO:0007669"/>
    <property type="project" value="UniProtKB-EC"/>
</dbReference>
<evidence type="ECO:0000256" key="7">
    <source>
        <dbReference type="PIRSR" id="PIRSR006113-2"/>
    </source>
</evidence>
<comment type="cofactor">
    <cofactor evidence="5 7">
        <name>Zn(2+)</name>
        <dbReference type="ChEBI" id="CHEBI:29105"/>
    </cofactor>
    <text evidence="5 7">Binds 1 zinc ion per subunit.</text>
</comment>
<keyword evidence="5 7" id="KW-0479">Metal-binding</keyword>
<feature type="binding site" evidence="7">
    <location>
        <position position="29"/>
    </location>
    <ligand>
        <name>Zn(2+)</name>
        <dbReference type="ChEBI" id="CHEBI:29105"/>
    </ligand>
</feature>
<reference evidence="8 9" key="1">
    <citation type="submission" date="2019-03" db="EMBL/GenBank/DDBJ databases">
        <title>Genomic Encyclopedia of Type Strains, Phase IV (KMG-IV): sequencing the most valuable type-strain genomes for metagenomic binning, comparative biology and taxonomic classification.</title>
        <authorList>
            <person name="Goeker M."/>
        </authorList>
    </citation>
    <scope>NUCLEOTIDE SEQUENCE [LARGE SCALE GENOMIC DNA]</scope>
    <source>
        <strain evidence="8 9">DSM 100055</strain>
    </source>
</reference>
<dbReference type="Gene3D" id="3.30.479.10">
    <property type="entry name" value="6-pyruvoyl tetrahydropterin synthase/QueD"/>
    <property type="match status" value="1"/>
</dbReference>
<keyword evidence="9" id="KW-1185">Reference proteome</keyword>
<gene>
    <name evidence="8" type="ORF">EV215_1812</name>
</gene>
<dbReference type="InterPro" id="IPR007115">
    <property type="entry name" value="6-PTP_synth/QueD"/>
</dbReference>
<keyword evidence="5 7" id="KW-0862">Zinc</keyword>
<dbReference type="PIRSF" id="PIRSF006113">
    <property type="entry name" value="PTP_synth"/>
    <property type="match status" value="1"/>
</dbReference>
<dbReference type="InterPro" id="IPR038418">
    <property type="entry name" value="6-PTP_synth/QueD_sf"/>
</dbReference>
<dbReference type="Pfam" id="PF01242">
    <property type="entry name" value="PTPS"/>
    <property type="match status" value="1"/>
</dbReference>
<comment type="catalytic activity">
    <reaction evidence="4 5">
        <text>7,8-dihydroneopterin 3'-triphosphate + H2O = 6-carboxy-5,6,7,8-tetrahydropterin + triphosphate + acetaldehyde + 2 H(+)</text>
        <dbReference type="Rhea" id="RHEA:27966"/>
        <dbReference type="ChEBI" id="CHEBI:15343"/>
        <dbReference type="ChEBI" id="CHEBI:15377"/>
        <dbReference type="ChEBI" id="CHEBI:15378"/>
        <dbReference type="ChEBI" id="CHEBI:18036"/>
        <dbReference type="ChEBI" id="CHEBI:58462"/>
        <dbReference type="ChEBI" id="CHEBI:61032"/>
        <dbReference type="EC" id="4.1.2.50"/>
    </reaction>
</comment>
<evidence type="ECO:0000256" key="4">
    <source>
        <dbReference type="ARBA" id="ARBA00048807"/>
    </source>
</evidence>
<evidence type="ECO:0000313" key="9">
    <source>
        <dbReference type="Proteomes" id="UP000294678"/>
    </source>
</evidence>
<dbReference type="AlphaFoldDB" id="A0AA46DXM4"/>
<protein>
    <recommendedName>
        <fullName evidence="3 5">6-carboxy-5,6,7,8-tetrahydropterin synthase</fullName>
        <ecNumber evidence="5">4.-.-.-</ecNumber>
    </recommendedName>
</protein>
<dbReference type="GO" id="GO:0046872">
    <property type="term" value="F:metal ion binding"/>
    <property type="evidence" value="ECO:0007669"/>
    <property type="project" value="UniProtKB-KW"/>
</dbReference>
<keyword evidence="5" id="KW-0671">Queuosine biosynthesis</keyword>
<evidence type="ECO:0000256" key="3">
    <source>
        <dbReference type="ARBA" id="ARBA00018141"/>
    </source>
</evidence>
<feature type="binding site" evidence="7">
    <location>
        <position position="14"/>
    </location>
    <ligand>
        <name>Zn(2+)</name>
        <dbReference type="ChEBI" id="CHEBI:29105"/>
    </ligand>
</feature>
<dbReference type="SUPFAM" id="SSF55620">
    <property type="entry name" value="Tetrahydrobiopterin biosynthesis enzymes-like"/>
    <property type="match status" value="1"/>
</dbReference>
<proteinExistence type="inferred from homology"/>